<sequence length="152" mass="17567">MLLLVEGEFFIERMEGKGGWSYVKFPQEIMTSSKAFGMMKVSGTIDDFSFEGKHLMPMGNGYIFLPLAKVIRSKIGKNEGDTVLIRLYKEEVPEKLPQELIACLKDDPGKYDHFLNLPKPEQKHWIEYIYSSDKIEVRSDRIIKLLYQLGLT</sequence>
<keyword evidence="2" id="KW-1185">Reference proteome</keyword>
<evidence type="ECO:0000313" key="1">
    <source>
        <dbReference type="EMBL" id="SMP14501.1"/>
    </source>
</evidence>
<evidence type="ECO:0000313" key="2">
    <source>
        <dbReference type="Proteomes" id="UP001157915"/>
    </source>
</evidence>
<dbReference type="SUPFAM" id="SSF141694">
    <property type="entry name" value="AF2212/PG0164-like"/>
    <property type="match status" value="1"/>
</dbReference>
<accession>A0ABY1NNT3</accession>
<comment type="caution">
    <text evidence="1">The sequence shown here is derived from an EMBL/GenBank/DDBJ whole genome shotgun (WGS) entry which is preliminary data.</text>
</comment>
<dbReference type="Gene3D" id="2.40.30.100">
    <property type="entry name" value="AF2212/PG0164-like"/>
    <property type="match status" value="1"/>
</dbReference>
<reference evidence="1 2" key="1">
    <citation type="submission" date="2017-05" db="EMBL/GenBank/DDBJ databases">
        <authorList>
            <person name="Varghese N."/>
            <person name="Submissions S."/>
        </authorList>
    </citation>
    <scope>NUCLEOTIDE SEQUENCE [LARGE SCALE GENOMIC DNA]</scope>
    <source>
        <strain evidence="1 2">DSM 15360</strain>
    </source>
</reference>
<dbReference type="RefSeq" id="WP_283412154.1">
    <property type="nucleotide sequence ID" value="NZ_FXUA01000002.1"/>
</dbReference>
<dbReference type="InterPro" id="IPR037079">
    <property type="entry name" value="AF2212/PG0164-like_sf"/>
</dbReference>
<dbReference type="EMBL" id="FXUA01000002">
    <property type="protein sequence ID" value="SMP14501.1"/>
    <property type="molecule type" value="Genomic_DNA"/>
</dbReference>
<protein>
    <submittedName>
        <fullName evidence="1">Bacteriocin-protection, YdeI or OmpD-Associated</fullName>
    </submittedName>
</protein>
<gene>
    <name evidence="1" type="ORF">SAMN06265367_102357</name>
</gene>
<dbReference type="InterPro" id="IPR015018">
    <property type="entry name" value="DUF1905"/>
</dbReference>
<proteinExistence type="predicted"/>
<organism evidence="1 2">
    <name type="scientific">Algoriphagus winogradskyi</name>
    <dbReference type="NCBI Taxonomy" id="237017"/>
    <lineage>
        <taxon>Bacteria</taxon>
        <taxon>Pseudomonadati</taxon>
        <taxon>Bacteroidota</taxon>
        <taxon>Cytophagia</taxon>
        <taxon>Cytophagales</taxon>
        <taxon>Cyclobacteriaceae</taxon>
        <taxon>Algoriphagus</taxon>
    </lineage>
</organism>
<dbReference type="Pfam" id="PF08922">
    <property type="entry name" value="DUF1905"/>
    <property type="match status" value="1"/>
</dbReference>
<dbReference type="Pfam" id="PF13376">
    <property type="entry name" value="OmdA"/>
    <property type="match status" value="1"/>
</dbReference>
<name>A0ABY1NNT3_9BACT</name>
<dbReference type="Proteomes" id="UP001157915">
    <property type="component" value="Unassembled WGS sequence"/>
</dbReference>